<dbReference type="GeneTree" id="ENSGT00940000165713"/>
<reference evidence="8" key="1">
    <citation type="submission" date="2025-08" db="UniProtKB">
        <authorList>
            <consortium name="Ensembl"/>
        </authorList>
    </citation>
    <scope>IDENTIFICATION</scope>
</reference>
<dbReference type="Ensembl" id="ENSPMAT00000008946.1">
    <property type="protein sequence ID" value="ENSPMAP00000008907.1"/>
    <property type="gene ID" value="ENSPMAG00000008091.1"/>
</dbReference>
<comment type="similarity">
    <text evidence="2">Belongs to the mitochondrion-specific ribosomal protein mL42 family.</text>
</comment>
<evidence type="ECO:0000256" key="5">
    <source>
        <dbReference type="ARBA" id="ARBA00023128"/>
    </source>
</evidence>
<keyword evidence="6" id="KW-0687">Ribonucleoprotein</keyword>
<evidence type="ECO:0000256" key="4">
    <source>
        <dbReference type="ARBA" id="ARBA00022980"/>
    </source>
</evidence>
<evidence type="ECO:0000256" key="1">
    <source>
        <dbReference type="ARBA" id="ARBA00004173"/>
    </source>
</evidence>
<keyword evidence="4" id="KW-0689">Ribosomal protein</keyword>
<accession>S4RUL7</accession>
<dbReference type="Pfam" id="PF10210">
    <property type="entry name" value="MRP-S32"/>
    <property type="match status" value="1"/>
</dbReference>
<name>S4RUL7_PETMA</name>
<dbReference type="PANTHER" id="PTHR13450">
    <property type="entry name" value="MITOCHONDRIAL 39S RIBOSOMAL PROTEIN L42"/>
    <property type="match status" value="1"/>
</dbReference>
<reference evidence="8" key="2">
    <citation type="submission" date="2025-09" db="UniProtKB">
        <authorList>
            <consortium name="Ensembl"/>
        </authorList>
    </citation>
    <scope>IDENTIFICATION</scope>
</reference>
<dbReference type="PANTHER" id="PTHR13450:SF4">
    <property type="entry name" value="LARGE RIBOSOMAL SUBUNIT PROTEIN ML42"/>
    <property type="match status" value="1"/>
</dbReference>
<dbReference type="STRING" id="7757.ENSPMAP00000008907"/>
<dbReference type="OMA" id="MASGHLC"/>
<dbReference type="GO" id="GO:0005762">
    <property type="term" value="C:mitochondrial large ribosomal subunit"/>
    <property type="evidence" value="ECO:0007669"/>
    <property type="project" value="TreeGrafter"/>
</dbReference>
<comment type="subcellular location">
    <subcellularLocation>
        <location evidence="1">Mitochondrion</location>
    </subcellularLocation>
</comment>
<protein>
    <recommendedName>
        <fullName evidence="7">Large ribosomal subunit protein mL42</fullName>
    </recommendedName>
</protein>
<evidence type="ECO:0000256" key="2">
    <source>
        <dbReference type="ARBA" id="ARBA00005556"/>
    </source>
</evidence>
<evidence type="ECO:0000256" key="7">
    <source>
        <dbReference type="ARBA" id="ARBA00035189"/>
    </source>
</evidence>
<keyword evidence="3" id="KW-0809">Transit peptide</keyword>
<dbReference type="InterPro" id="IPR019346">
    <property type="entry name" value="Ribosomal_mL42"/>
</dbReference>
<sequence length="155" mass="18191">SGIIIKGAWVGQWWWRQSTVNMACFKPMVLWSGNAGWLHPCYKSSYSALPDDYNCKVELALTSDGRTIVCHHPALEFPYELSQPMPRPDPTNNTEETYEEMLKARLKVNPLTQLRKKPHHAIEELSRLFYTSKHRWFPVGQYHLRRIKKNPPKDR</sequence>
<dbReference type="HOGENOM" id="CLU_142926_1_0_1"/>
<evidence type="ECO:0000256" key="6">
    <source>
        <dbReference type="ARBA" id="ARBA00023274"/>
    </source>
</evidence>
<keyword evidence="5" id="KW-0496">Mitochondrion</keyword>
<evidence type="ECO:0000313" key="8">
    <source>
        <dbReference type="Ensembl" id="ENSPMAP00000008907.1"/>
    </source>
</evidence>
<proteinExistence type="inferred from homology"/>
<organism evidence="8">
    <name type="scientific">Petromyzon marinus</name>
    <name type="common">Sea lamprey</name>
    <dbReference type="NCBI Taxonomy" id="7757"/>
    <lineage>
        <taxon>Eukaryota</taxon>
        <taxon>Metazoa</taxon>
        <taxon>Chordata</taxon>
        <taxon>Craniata</taxon>
        <taxon>Vertebrata</taxon>
        <taxon>Cyclostomata</taxon>
        <taxon>Hyperoartia</taxon>
        <taxon>Petromyzontiformes</taxon>
        <taxon>Petromyzontidae</taxon>
        <taxon>Petromyzon</taxon>
    </lineage>
</organism>
<dbReference type="AlphaFoldDB" id="S4RUL7"/>
<evidence type="ECO:0000256" key="3">
    <source>
        <dbReference type="ARBA" id="ARBA00022946"/>
    </source>
</evidence>